<dbReference type="HOGENOM" id="CLU_1947374_0_0_0"/>
<evidence type="ECO:0000256" key="1">
    <source>
        <dbReference type="SAM" id="Coils"/>
    </source>
</evidence>
<dbReference type="AlphaFoldDB" id="F8L8N2"/>
<dbReference type="Proteomes" id="UP000000496">
    <property type="component" value="Chromosome gsn.131"/>
</dbReference>
<reference key="1">
    <citation type="journal article" date="2011" name="Mol. Biol. Evol.">
        <title>Unity in variety -- the pan-genome of the Chlamydiae.</title>
        <authorList>
            <person name="Collingro A."/>
            <person name="Tischler P."/>
            <person name="Weinmaier T."/>
            <person name="Penz T."/>
            <person name="Heinz E."/>
            <person name="Brunham R.C."/>
            <person name="Read T.D."/>
            <person name="Bavoil P.M."/>
            <person name="Sachse K."/>
            <person name="Kahane S."/>
            <person name="Friedman M.G."/>
            <person name="Rattei T."/>
            <person name="Myers G.S.A."/>
            <person name="Horn M."/>
        </authorList>
    </citation>
    <scope>NUCLEOTIDE SEQUENCE</scope>
    <source>
        <strain>Z</strain>
    </source>
</reference>
<proteinExistence type="predicted"/>
<evidence type="ECO:0000313" key="2">
    <source>
        <dbReference type="EMBL" id="CCB89174.1"/>
    </source>
</evidence>
<name>F8L8N2_SIMNZ</name>
<organism evidence="2 3">
    <name type="scientific">Simkania negevensis (strain ATCC VR-1471 / DSM 27360 / Z)</name>
    <dbReference type="NCBI Taxonomy" id="331113"/>
    <lineage>
        <taxon>Bacteria</taxon>
        <taxon>Pseudomonadati</taxon>
        <taxon>Chlamydiota</taxon>
        <taxon>Chlamydiia</taxon>
        <taxon>Parachlamydiales</taxon>
        <taxon>Simkaniaceae</taxon>
        <taxon>Simkania</taxon>
    </lineage>
</organism>
<keyword evidence="1" id="KW-0175">Coiled coil</keyword>
<protein>
    <submittedName>
        <fullName evidence="2">Uncharacterized protein</fullName>
    </submittedName>
</protein>
<gene>
    <name evidence="2" type="ordered locus">SNE_A12970</name>
</gene>
<dbReference type="KEGG" id="sng:SNE_A12970"/>
<keyword evidence="3" id="KW-1185">Reference proteome</keyword>
<evidence type="ECO:0000313" key="3">
    <source>
        <dbReference type="Proteomes" id="UP000000496"/>
    </source>
</evidence>
<reference evidence="2 3" key="2">
    <citation type="journal article" date="2011" name="Mol. Biol. Evol.">
        <title>Unity in variety--the pan-genome of the Chlamydiae.</title>
        <authorList>
            <person name="Collingro A."/>
            <person name="Tischler P."/>
            <person name="Weinmaier T."/>
            <person name="Penz T."/>
            <person name="Heinz E."/>
            <person name="Brunham R.C."/>
            <person name="Read T.D."/>
            <person name="Bavoil P.M."/>
            <person name="Sachse K."/>
            <person name="Kahane S."/>
            <person name="Friedman M.G."/>
            <person name="Rattei T."/>
            <person name="Myers G.S."/>
            <person name="Horn M."/>
        </authorList>
    </citation>
    <scope>NUCLEOTIDE SEQUENCE [LARGE SCALE GENOMIC DNA]</scope>
    <source>
        <strain evidence="3">ATCC VR-1471 / Z</strain>
    </source>
</reference>
<dbReference type="EMBL" id="FR872582">
    <property type="protein sequence ID" value="CCB89174.1"/>
    <property type="molecule type" value="Genomic_DNA"/>
</dbReference>
<dbReference type="RefSeq" id="WP_013943641.1">
    <property type="nucleotide sequence ID" value="NC_015713.1"/>
</dbReference>
<feature type="coiled-coil region" evidence="1">
    <location>
        <begin position="49"/>
        <end position="80"/>
    </location>
</feature>
<dbReference type="STRING" id="331113.SNE_A12970"/>
<accession>F8L8N2</accession>
<sequence>MDAKKKTLLKLLDVIAVQQKELSECHDYYQRLEKELDHRREHLANPEDLSDLTRDIATLNREFEQKTEQMHENLNEALVKGHDLAKEIGKEIAHDFKQLWNYMTDTMHQEVKLEKVLKEIERIKKDFLA</sequence>